<feature type="signal peptide" evidence="2">
    <location>
        <begin position="1"/>
        <end position="25"/>
    </location>
</feature>
<evidence type="ECO:0000256" key="2">
    <source>
        <dbReference type="SAM" id="SignalP"/>
    </source>
</evidence>
<dbReference type="GO" id="GO:0005509">
    <property type="term" value="F:calcium ion binding"/>
    <property type="evidence" value="ECO:0007669"/>
    <property type="project" value="InterPro"/>
</dbReference>
<sequence>MPFFSSRLATGLALAASLVARSAAAIEPDPVPSLDLRGYRPSTDPAAGLFLEPVSTPAHGDWNVAVYGSYAYKSITLRDPVTNEHAFDVLTHQLTGDLVANIGALGRLSFGVNLPFALYQKGNPPDFDSIATLGPTNIPEQALGDLAFTGKLVIVKPTGGDLGGFALGLHERFTVPTGDRGSFLGEGAITSTTRLLAEYRLLVLGFHLAAGVKLRAETENFACAHVPVTDRPYGCRQRIGHELPFSFGLSFRPQALGIDEAGRFTVFVETNGHVPVYPMVPTQNRTLTAFEAAVGARAQLGDFSILAGASRGFFGGIGTGPLRVMLGIGWAPRVRDVDEDGVPDEADQCRELAEDKDGFEDQDGCPDGDNDDDGVPDNEDKCPKTKEDEDGKDDDDGCPEPE</sequence>
<dbReference type="Proteomes" id="UP001151081">
    <property type="component" value="Unassembled WGS sequence"/>
</dbReference>
<evidence type="ECO:0000313" key="4">
    <source>
        <dbReference type="Proteomes" id="UP001151081"/>
    </source>
</evidence>
<keyword evidence="4" id="KW-1185">Reference proteome</keyword>
<feature type="chain" id="PRO_5040985623" evidence="2">
    <location>
        <begin position="26"/>
        <end position="402"/>
    </location>
</feature>
<feature type="compositionally biased region" description="Acidic residues" evidence="1">
    <location>
        <begin position="390"/>
        <end position="402"/>
    </location>
</feature>
<protein>
    <submittedName>
        <fullName evidence="3">Thrombospondin type 3 repeat-containing protein</fullName>
    </submittedName>
</protein>
<feature type="region of interest" description="Disordered" evidence="1">
    <location>
        <begin position="352"/>
        <end position="402"/>
    </location>
</feature>
<comment type="caution">
    <text evidence="3">The sequence shown here is derived from an EMBL/GenBank/DDBJ whole genome shotgun (WGS) entry which is preliminary data.</text>
</comment>
<evidence type="ECO:0000313" key="3">
    <source>
        <dbReference type="EMBL" id="MDC3979232.1"/>
    </source>
</evidence>
<evidence type="ECO:0000256" key="1">
    <source>
        <dbReference type="SAM" id="MobiDB-lite"/>
    </source>
</evidence>
<dbReference type="RefSeq" id="WP_272418362.1">
    <property type="nucleotide sequence ID" value="NZ_JAGTJJ010000001.1"/>
</dbReference>
<gene>
    <name evidence="3" type="ORF">KEG57_01890</name>
</gene>
<name>A0A9X3WW67_9BACT</name>
<dbReference type="Gene3D" id="4.10.1080.10">
    <property type="entry name" value="TSP type-3 repeat"/>
    <property type="match status" value="1"/>
</dbReference>
<dbReference type="InterPro" id="IPR028974">
    <property type="entry name" value="TSP_type-3_rpt"/>
</dbReference>
<keyword evidence="2" id="KW-0732">Signal</keyword>
<reference evidence="3 4" key="1">
    <citation type="submission" date="2021-04" db="EMBL/GenBank/DDBJ databases">
        <title>Genome analysis of Polyangium sp.</title>
        <authorList>
            <person name="Li Y."/>
            <person name="Wang J."/>
        </authorList>
    </citation>
    <scope>NUCLEOTIDE SEQUENCE [LARGE SCALE GENOMIC DNA]</scope>
    <source>
        <strain evidence="3 4">SDU14</strain>
    </source>
</reference>
<feature type="compositionally biased region" description="Basic and acidic residues" evidence="1">
    <location>
        <begin position="378"/>
        <end position="389"/>
    </location>
</feature>
<dbReference type="EMBL" id="JAGTJJ010000001">
    <property type="protein sequence ID" value="MDC3979232.1"/>
    <property type="molecule type" value="Genomic_DNA"/>
</dbReference>
<dbReference type="SUPFAM" id="SSF103647">
    <property type="entry name" value="TSP type-3 repeat"/>
    <property type="match status" value="1"/>
</dbReference>
<feature type="compositionally biased region" description="Acidic residues" evidence="1">
    <location>
        <begin position="357"/>
        <end position="377"/>
    </location>
</feature>
<organism evidence="3 4">
    <name type="scientific">Polyangium jinanense</name>
    <dbReference type="NCBI Taxonomy" id="2829994"/>
    <lineage>
        <taxon>Bacteria</taxon>
        <taxon>Pseudomonadati</taxon>
        <taxon>Myxococcota</taxon>
        <taxon>Polyangia</taxon>
        <taxon>Polyangiales</taxon>
        <taxon>Polyangiaceae</taxon>
        <taxon>Polyangium</taxon>
    </lineage>
</organism>
<accession>A0A9X3WW67</accession>
<dbReference type="AlphaFoldDB" id="A0A9X3WW67"/>
<proteinExistence type="predicted"/>